<keyword evidence="5 6" id="KW-0472">Membrane</keyword>
<dbReference type="InterPro" id="IPR050638">
    <property type="entry name" value="AA-Vitamin_Transporters"/>
</dbReference>
<dbReference type="SUPFAM" id="SSF103481">
    <property type="entry name" value="Multidrug resistance efflux transporter EmrE"/>
    <property type="match status" value="2"/>
</dbReference>
<organism evidence="8 9">
    <name type="scientific">Calditerricola satsumensis</name>
    <dbReference type="NCBI Taxonomy" id="373054"/>
    <lineage>
        <taxon>Bacteria</taxon>
        <taxon>Bacillati</taxon>
        <taxon>Bacillota</taxon>
        <taxon>Bacilli</taxon>
        <taxon>Bacillales</taxon>
        <taxon>Bacillaceae</taxon>
        <taxon>Calditerricola</taxon>
    </lineage>
</organism>
<keyword evidence="3 6" id="KW-0812">Transmembrane</keyword>
<dbReference type="Proteomes" id="UP000637720">
    <property type="component" value="Unassembled WGS sequence"/>
</dbReference>
<feature type="transmembrane region" description="Helical" evidence="6">
    <location>
        <begin position="49"/>
        <end position="67"/>
    </location>
</feature>
<name>A0A8J3FCW7_9BACI</name>
<evidence type="ECO:0000256" key="1">
    <source>
        <dbReference type="ARBA" id="ARBA00004127"/>
    </source>
</evidence>
<feature type="transmembrane region" description="Helical" evidence="6">
    <location>
        <begin position="170"/>
        <end position="189"/>
    </location>
</feature>
<protein>
    <recommendedName>
        <fullName evidence="7">EamA domain-containing protein</fullName>
    </recommendedName>
</protein>
<feature type="domain" description="EamA" evidence="7">
    <location>
        <begin position="54"/>
        <end position="188"/>
    </location>
</feature>
<evidence type="ECO:0000313" key="8">
    <source>
        <dbReference type="EMBL" id="GGK08061.1"/>
    </source>
</evidence>
<proteinExistence type="inferred from homology"/>
<reference evidence="8" key="2">
    <citation type="submission" date="2020-09" db="EMBL/GenBank/DDBJ databases">
        <authorList>
            <person name="Sun Q."/>
            <person name="Ohkuma M."/>
        </authorList>
    </citation>
    <scope>NUCLEOTIDE SEQUENCE</scope>
    <source>
        <strain evidence="8">JCM 14719</strain>
    </source>
</reference>
<keyword evidence="9" id="KW-1185">Reference proteome</keyword>
<sequence>MLNASTPIWTALVGLLAFRQTLSALQWLGIAVGFAGLVTVVGLEPGRAGGHWTAYASVLLATWGYALSSQLAKHRLTDLSLYETTVATLVVGTLGSFVPALAFETATWSSLARADVLLTLVGLGCLGSGVAYLLFYYLIRVGGAEFATLVTYLVPVTAMLWGTLFLGEPLTPNLFLGLILILTGVFLAGRKPGTIE</sequence>
<dbReference type="PANTHER" id="PTHR32322:SF2">
    <property type="entry name" value="EAMA DOMAIN-CONTAINING PROTEIN"/>
    <property type="match status" value="1"/>
</dbReference>
<dbReference type="Pfam" id="PF00892">
    <property type="entry name" value="EamA"/>
    <property type="match status" value="1"/>
</dbReference>
<evidence type="ECO:0000259" key="7">
    <source>
        <dbReference type="Pfam" id="PF00892"/>
    </source>
</evidence>
<dbReference type="InterPro" id="IPR037185">
    <property type="entry name" value="EmrE-like"/>
</dbReference>
<feature type="transmembrane region" description="Helical" evidence="6">
    <location>
        <begin position="79"/>
        <end position="102"/>
    </location>
</feature>
<accession>A0A8J3FCW7</accession>
<dbReference type="InterPro" id="IPR000620">
    <property type="entry name" value="EamA_dom"/>
</dbReference>
<evidence type="ECO:0000256" key="4">
    <source>
        <dbReference type="ARBA" id="ARBA00022989"/>
    </source>
</evidence>
<evidence type="ECO:0000256" key="2">
    <source>
        <dbReference type="ARBA" id="ARBA00007362"/>
    </source>
</evidence>
<comment type="caution">
    <text evidence="8">The sequence shown here is derived from an EMBL/GenBank/DDBJ whole genome shotgun (WGS) entry which is preliminary data.</text>
</comment>
<dbReference type="GO" id="GO:0016020">
    <property type="term" value="C:membrane"/>
    <property type="evidence" value="ECO:0007669"/>
    <property type="project" value="UniProtKB-SubCell"/>
</dbReference>
<reference evidence="8" key="1">
    <citation type="journal article" date="2014" name="Int. J. Syst. Evol. Microbiol.">
        <title>Complete genome sequence of Corynebacterium casei LMG S-19264T (=DSM 44701T), isolated from a smear-ripened cheese.</title>
        <authorList>
            <consortium name="US DOE Joint Genome Institute (JGI-PGF)"/>
            <person name="Walter F."/>
            <person name="Albersmeier A."/>
            <person name="Kalinowski J."/>
            <person name="Ruckert C."/>
        </authorList>
    </citation>
    <scope>NUCLEOTIDE SEQUENCE</scope>
    <source>
        <strain evidence="8">JCM 14719</strain>
    </source>
</reference>
<evidence type="ECO:0000256" key="5">
    <source>
        <dbReference type="ARBA" id="ARBA00023136"/>
    </source>
</evidence>
<comment type="similarity">
    <text evidence="2">Belongs to the EamA transporter family.</text>
</comment>
<evidence type="ECO:0000256" key="3">
    <source>
        <dbReference type="ARBA" id="ARBA00022692"/>
    </source>
</evidence>
<evidence type="ECO:0000256" key="6">
    <source>
        <dbReference type="SAM" id="Phobius"/>
    </source>
</evidence>
<feature type="transmembrane region" description="Helical" evidence="6">
    <location>
        <begin position="146"/>
        <end position="164"/>
    </location>
</feature>
<keyword evidence="4 6" id="KW-1133">Transmembrane helix</keyword>
<gene>
    <name evidence="8" type="ORF">GCM10007043_22650</name>
</gene>
<evidence type="ECO:0000313" key="9">
    <source>
        <dbReference type="Proteomes" id="UP000637720"/>
    </source>
</evidence>
<dbReference type="AlphaFoldDB" id="A0A8J3FCW7"/>
<feature type="transmembrane region" description="Helical" evidence="6">
    <location>
        <begin position="24"/>
        <end position="43"/>
    </location>
</feature>
<feature type="transmembrane region" description="Helical" evidence="6">
    <location>
        <begin position="117"/>
        <end position="139"/>
    </location>
</feature>
<comment type="subcellular location">
    <subcellularLocation>
        <location evidence="1">Endomembrane system</location>
        <topology evidence="1">Multi-pass membrane protein</topology>
    </subcellularLocation>
</comment>
<dbReference type="EMBL" id="BMOF01000071">
    <property type="protein sequence ID" value="GGK08061.1"/>
    <property type="molecule type" value="Genomic_DNA"/>
</dbReference>
<dbReference type="PANTHER" id="PTHR32322">
    <property type="entry name" value="INNER MEMBRANE TRANSPORTER"/>
    <property type="match status" value="1"/>
</dbReference>